<feature type="domain" description="Histidine kinase" evidence="6">
    <location>
        <begin position="17"/>
        <end position="233"/>
    </location>
</feature>
<dbReference type="OrthoDB" id="9774458at2"/>
<dbReference type="AlphaFoldDB" id="A0A399R144"/>
<evidence type="ECO:0000256" key="3">
    <source>
        <dbReference type="ARBA" id="ARBA00022553"/>
    </source>
</evidence>
<evidence type="ECO:0000256" key="4">
    <source>
        <dbReference type="ARBA" id="ARBA00023012"/>
    </source>
</evidence>
<feature type="modified residue" description="4-aspartylphosphate" evidence="5">
    <location>
        <position position="418"/>
    </location>
</feature>
<dbReference type="SMART" id="SM00448">
    <property type="entry name" value="REC"/>
    <property type="match status" value="1"/>
</dbReference>
<reference evidence="8 9" key="1">
    <citation type="submission" date="2018-08" db="EMBL/GenBank/DDBJ databases">
        <title>Henriciella mobilis sp. nov., isolated from seawater.</title>
        <authorList>
            <person name="Cheng H."/>
            <person name="Wu Y.-H."/>
            <person name="Xu X.-W."/>
            <person name="Guo L.-L."/>
        </authorList>
    </citation>
    <scope>NUCLEOTIDE SEQUENCE [LARGE SCALE GENOMIC DNA]</scope>
    <source>
        <strain evidence="8 9">CCUG66934</strain>
    </source>
</reference>
<dbReference type="PRINTS" id="PR00344">
    <property type="entry name" value="BCTRLSENSOR"/>
</dbReference>
<dbReference type="SMART" id="SM00388">
    <property type="entry name" value="HisKA"/>
    <property type="match status" value="1"/>
</dbReference>
<sequence>MTEKNDAPSTEQAFLATTSHEIRTPLNGILGTVSLLLETELDPAQKEYAEAIRASGSRLLDLLNNILDYARLDTAAPELEPEVFCVRDLAREVTELLSPRAHAAGLDLGVLCRPGVPARMKADAGKLRQILFNLVGNALKFTETGGVLVDMDYRRGKLIFNVRDTGPGIAAEDQIRLFDAFRQTSADDARKDGGVGLGLAIVKRLSEAMGGSITLRSAPGDGTCFRADAPADIVEEADTVRSDKLSGIHIAFAGLPPATSLSAWGALEESGARVSLVHSAGEARRARPTLIIAAAELPERSLKALTAVAPVLVVVRPADRGLISRFHKMGVTGWLVRPLRDSSLVERILLVSKGGKGGEEDIAASADGRVLIADDNPVNALIARRALESAGFSVTVASTGREAVDIAETISPALVFMDLRMPIMDGYEAMKALREAGQTMPIIAISAEINPEIERRARQSGADGVAAKPLDAESLRRLATDWTARRQGAA</sequence>
<dbReference type="InterPro" id="IPR003661">
    <property type="entry name" value="HisK_dim/P_dom"/>
</dbReference>
<keyword evidence="9" id="KW-1185">Reference proteome</keyword>
<dbReference type="SUPFAM" id="SSF52172">
    <property type="entry name" value="CheY-like"/>
    <property type="match status" value="2"/>
</dbReference>
<evidence type="ECO:0000256" key="1">
    <source>
        <dbReference type="ARBA" id="ARBA00000085"/>
    </source>
</evidence>
<dbReference type="Proteomes" id="UP000265431">
    <property type="component" value="Unassembled WGS sequence"/>
</dbReference>
<accession>A0A399R144</accession>
<dbReference type="Pfam" id="PF02518">
    <property type="entry name" value="HATPase_c"/>
    <property type="match status" value="1"/>
</dbReference>
<dbReference type="Gene3D" id="1.10.287.130">
    <property type="match status" value="1"/>
</dbReference>
<dbReference type="InterPro" id="IPR036890">
    <property type="entry name" value="HATPase_C_sf"/>
</dbReference>
<dbReference type="RefSeq" id="WP_119379700.1">
    <property type="nucleotide sequence ID" value="NZ_QWGB01000005.1"/>
</dbReference>
<keyword evidence="3 5" id="KW-0597">Phosphoprotein</keyword>
<evidence type="ECO:0000256" key="2">
    <source>
        <dbReference type="ARBA" id="ARBA00012438"/>
    </source>
</evidence>
<keyword evidence="4" id="KW-0902">Two-component regulatory system</keyword>
<evidence type="ECO:0000256" key="5">
    <source>
        <dbReference type="PROSITE-ProRule" id="PRU00169"/>
    </source>
</evidence>
<dbReference type="EMBL" id="QWGB01000005">
    <property type="protein sequence ID" value="RIJ24511.1"/>
    <property type="molecule type" value="Genomic_DNA"/>
</dbReference>
<protein>
    <recommendedName>
        <fullName evidence="2">histidine kinase</fullName>
        <ecNumber evidence="2">2.7.13.3</ecNumber>
    </recommendedName>
</protein>
<evidence type="ECO:0000313" key="9">
    <source>
        <dbReference type="Proteomes" id="UP000265431"/>
    </source>
</evidence>
<dbReference type="InterPro" id="IPR036097">
    <property type="entry name" value="HisK_dim/P_sf"/>
</dbReference>
<dbReference type="PANTHER" id="PTHR45339">
    <property type="entry name" value="HYBRID SIGNAL TRANSDUCTION HISTIDINE KINASE J"/>
    <property type="match status" value="1"/>
</dbReference>
<dbReference type="InterPro" id="IPR003594">
    <property type="entry name" value="HATPase_dom"/>
</dbReference>
<organism evidence="8 9">
    <name type="scientific">Henriciella barbarensis</name>
    <dbReference type="NCBI Taxonomy" id="86342"/>
    <lineage>
        <taxon>Bacteria</taxon>
        <taxon>Pseudomonadati</taxon>
        <taxon>Pseudomonadota</taxon>
        <taxon>Alphaproteobacteria</taxon>
        <taxon>Hyphomonadales</taxon>
        <taxon>Hyphomonadaceae</taxon>
        <taxon>Henriciella</taxon>
    </lineage>
</organism>
<dbReference type="Gene3D" id="3.40.50.2300">
    <property type="match status" value="1"/>
</dbReference>
<name>A0A399R144_9PROT</name>
<dbReference type="PROSITE" id="PS50109">
    <property type="entry name" value="HIS_KIN"/>
    <property type="match status" value="1"/>
</dbReference>
<dbReference type="InterPro" id="IPR001789">
    <property type="entry name" value="Sig_transdc_resp-reg_receiver"/>
</dbReference>
<dbReference type="PANTHER" id="PTHR45339:SF1">
    <property type="entry name" value="HYBRID SIGNAL TRANSDUCTION HISTIDINE KINASE J"/>
    <property type="match status" value="1"/>
</dbReference>
<evidence type="ECO:0000259" key="6">
    <source>
        <dbReference type="PROSITE" id="PS50109"/>
    </source>
</evidence>
<proteinExistence type="predicted"/>
<dbReference type="SUPFAM" id="SSF47384">
    <property type="entry name" value="Homodimeric domain of signal transducing histidine kinase"/>
    <property type="match status" value="1"/>
</dbReference>
<evidence type="ECO:0000259" key="7">
    <source>
        <dbReference type="PROSITE" id="PS50110"/>
    </source>
</evidence>
<dbReference type="Pfam" id="PF00072">
    <property type="entry name" value="Response_reg"/>
    <property type="match status" value="1"/>
</dbReference>
<feature type="domain" description="Response regulatory" evidence="7">
    <location>
        <begin position="369"/>
        <end position="483"/>
    </location>
</feature>
<dbReference type="GO" id="GO:0000155">
    <property type="term" value="F:phosphorelay sensor kinase activity"/>
    <property type="evidence" value="ECO:0007669"/>
    <property type="project" value="InterPro"/>
</dbReference>
<dbReference type="InterPro" id="IPR004358">
    <property type="entry name" value="Sig_transdc_His_kin-like_C"/>
</dbReference>
<dbReference type="Gene3D" id="3.30.565.10">
    <property type="entry name" value="Histidine kinase-like ATPase, C-terminal domain"/>
    <property type="match status" value="1"/>
</dbReference>
<dbReference type="CDD" id="cd00082">
    <property type="entry name" value="HisKA"/>
    <property type="match status" value="1"/>
</dbReference>
<comment type="catalytic activity">
    <reaction evidence="1">
        <text>ATP + protein L-histidine = ADP + protein N-phospho-L-histidine.</text>
        <dbReference type="EC" id="2.7.13.3"/>
    </reaction>
</comment>
<dbReference type="SMART" id="SM00387">
    <property type="entry name" value="HATPase_c"/>
    <property type="match status" value="1"/>
</dbReference>
<gene>
    <name evidence="8" type="ORF">D1224_09840</name>
</gene>
<comment type="caution">
    <text evidence="8">The sequence shown here is derived from an EMBL/GenBank/DDBJ whole genome shotgun (WGS) entry which is preliminary data.</text>
</comment>
<dbReference type="CDD" id="cd17546">
    <property type="entry name" value="REC_hyHK_CKI1_RcsC-like"/>
    <property type="match status" value="1"/>
</dbReference>
<dbReference type="InterPro" id="IPR005467">
    <property type="entry name" value="His_kinase_dom"/>
</dbReference>
<dbReference type="InterPro" id="IPR011006">
    <property type="entry name" value="CheY-like_superfamily"/>
</dbReference>
<dbReference type="FunFam" id="3.30.565.10:FF:000010">
    <property type="entry name" value="Sensor histidine kinase RcsC"/>
    <property type="match status" value="1"/>
</dbReference>
<dbReference type="SUPFAM" id="SSF55874">
    <property type="entry name" value="ATPase domain of HSP90 chaperone/DNA topoisomerase II/histidine kinase"/>
    <property type="match status" value="1"/>
</dbReference>
<dbReference type="CDD" id="cd16922">
    <property type="entry name" value="HATPase_EvgS-ArcB-TorS-like"/>
    <property type="match status" value="1"/>
</dbReference>
<dbReference type="Pfam" id="PF00512">
    <property type="entry name" value="HisKA"/>
    <property type="match status" value="1"/>
</dbReference>
<dbReference type="PROSITE" id="PS50110">
    <property type="entry name" value="RESPONSE_REGULATORY"/>
    <property type="match status" value="1"/>
</dbReference>
<dbReference type="EC" id="2.7.13.3" evidence="2"/>
<evidence type="ECO:0000313" key="8">
    <source>
        <dbReference type="EMBL" id="RIJ24511.1"/>
    </source>
</evidence>